<reference evidence="1 2" key="1">
    <citation type="submission" date="2017-08" db="EMBL/GenBank/DDBJ databases">
        <title>Complete genome of Colwellia sp. NB097-1, a psychrophile bacterium ioslated from Bering Sea.</title>
        <authorList>
            <person name="Chen X."/>
        </authorList>
    </citation>
    <scope>NUCLEOTIDE SEQUENCE [LARGE SCALE GENOMIC DNA]</scope>
    <source>
        <strain evidence="1 2">NB097-1</strain>
    </source>
</reference>
<name>A0A222G6A0_9GAMM</name>
<accession>A0A222G6A0</accession>
<evidence type="ECO:0000313" key="2">
    <source>
        <dbReference type="Proteomes" id="UP000202259"/>
    </source>
</evidence>
<sequence>MRRLFKLVLVQDHTHLHCLIICIYEAISTKLTMLKLLILIIKNDHIIVEIGMTSHFSVLCGEPCLVFKKTKRLSTTE</sequence>
<evidence type="ECO:0000313" key="1">
    <source>
        <dbReference type="EMBL" id="ASP47379.1"/>
    </source>
</evidence>
<dbReference type="Proteomes" id="UP000202259">
    <property type="component" value="Chromosome"/>
</dbReference>
<protein>
    <submittedName>
        <fullName evidence="1">Uncharacterized protein</fullName>
    </submittedName>
</protein>
<dbReference type="EMBL" id="CP020465">
    <property type="protein sequence ID" value="ASP47379.1"/>
    <property type="molecule type" value="Genomic_DNA"/>
</dbReference>
<organism evidence="1 2">
    <name type="scientific">Cognaticolwellia beringensis</name>
    <dbReference type="NCBI Taxonomy" id="1967665"/>
    <lineage>
        <taxon>Bacteria</taxon>
        <taxon>Pseudomonadati</taxon>
        <taxon>Pseudomonadota</taxon>
        <taxon>Gammaproteobacteria</taxon>
        <taxon>Alteromonadales</taxon>
        <taxon>Colwelliaceae</taxon>
        <taxon>Cognaticolwellia</taxon>
    </lineage>
</organism>
<proteinExistence type="predicted"/>
<keyword evidence="2" id="KW-1185">Reference proteome</keyword>
<gene>
    <name evidence="1" type="ORF">B5D82_06160</name>
</gene>
<dbReference type="AlphaFoldDB" id="A0A222G6A0"/>
<dbReference type="KEGG" id="cber:B5D82_06160"/>